<dbReference type="VEuPathDB" id="PiroplasmaDB:TA03965"/>
<evidence type="ECO:0000313" key="2">
    <source>
        <dbReference type="EMBL" id="SVP92668.1"/>
    </source>
</evidence>
<keyword evidence="1" id="KW-0472">Membrane</keyword>
<name>A0A3B0NDU6_THEAN</name>
<dbReference type="AlphaFoldDB" id="A0A3B0NDU6"/>
<dbReference type="EMBL" id="UIVS01000003">
    <property type="protein sequence ID" value="SVP92668.1"/>
    <property type="molecule type" value="Genomic_DNA"/>
</dbReference>
<feature type="transmembrane region" description="Helical" evidence="1">
    <location>
        <begin position="120"/>
        <end position="141"/>
    </location>
</feature>
<protein>
    <submittedName>
        <fullName evidence="2">Uncharacterized protein</fullName>
    </submittedName>
</protein>
<feature type="transmembrane region" description="Helical" evidence="1">
    <location>
        <begin position="284"/>
        <end position="304"/>
    </location>
</feature>
<proteinExistence type="predicted"/>
<sequence>MSLCGVSQLFSDEHNECPAECPFWAPSSVWKYIGVCSEVGVCKRFNPILNYADSYNNVCLPCKVFGCISCKYSNEPDSMVPVTDTLKKLPDYCIECAKGYKRSEDGTSCYIVGSTLWSKLFYFILIYLLICIAIVTIRILVNRDKFKSNFRNLVNALKNQQKKLLRDFTSPENRLYKLFTDLTNQNLSGLGLILYFRSLGFLVIVMSLLFFVSLAHVHIPCSNMIRLFKDPFRIYYFARANHVPRSFIANFFAKNANKLVDDIFNFKSVDEAIEWNVTQYSNEISGVMYVLYVSVMVMTVVYFVSQRRAIIKFMSKSSKMRDLTLVIKNLPSSLTDEEQIKELIYTCTNIRPVTVTVCYDLKREKKLLTTLDQTIEDFNHTNQTNDSYVCSILYTLINLHIIYTINIYTINIYTII</sequence>
<keyword evidence="1" id="KW-1133">Transmembrane helix</keyword>
<feature type="transmembrane region" description="Helical" evidence="1">
    <location>
        <begin position="194"/>
        <end position="219"/>
    </location>
</feature>
<keyword evidence="1" id="KW-0812">Transmembrane</keyword>
<evidence type="ECO:0000313" key="3">
    <source>
        <dbReference type="EMBL" id="SVP93473.1"/>
    </source>
</evidence>
<organism evidence="2">
    <name type="scientific">Theileria annulata</name>
    <dbReference type="NCBI Taxonomy" id="5874"/>
    <lineage>
        <taxon>Eukaryota</taxon>
        <taxon>Sar</taxon>
        <taxon>Alveolata</taxon>
        <taxon>Apicomplexa</taxon>
        <taxon>Aconoidasida</taxon>
        <taxon>Piroplasmida</taxon>
        <taxon>Theileriidae</taxon>
        <taxon>Theileria</taxon>
    </lineage>
</organism>
<reference evidence="2" key="1">
    <citation type="submission" date="2018-07" db="EMBL/GenBank/DDBJ databases">
        <authorList>
            <person name="Quirk P.G."/>
            <person name="Krulwich T.A."/>
        </authorList>
    </citation>
    <scope>NUCLEOTIDE SEQUENCE</scope>
    <source>
        <strain evidence="2">Anand</strain>
    </source>
</reference>
<dbReference type="EMBL" id="UIVT01000003">
    <property type="protein sequence ID" value="SVP93473.1"/>
    <property type="molecule type" value="Genomic_DNA"/>
</dbReference>
<gene>
    <name evidence="3" type="ORF">TAT_000246600</name>
    <name evidence="2" type="ORF">TAV_000246600</name>
</gene>
<evidence type="ECO:0000256" key="1">
    <source>
        <dbReference type="SAM" id="Phobius"/>
    </source>
</evidence>
<accession>A0A3B0NDU6</accession>